<feature type="chain" id="PRO_5018166869" evidence="1">
    <location>
        <begin position="23"/>
        <end position="285"/>
    </location>
</feature>
<dbReference type="Proteomes" id="UP000281553">
    <property type="component" value="Unassembled WGS sequence"/>
</dbReference>
<gene>
    <name evidence="2" type="ORF">DILT_LOCUS1552</name>
</gene>
<evidence type="ECO:0000256" key="1">
    <source>
        <dbReference type="SAM" id="SignalP"/>
    </source>
</evidence>
<dbReference type="OrthoDB" id="203097at2759"/>
<organism evidence="2 3">
    <name type="scientific">Dibothriocephalus latus</name>
    <name type="common">Fish tapeworm</name>
    <name type="synonym">Diphyllobothrium latum</name>
    <dbReference type="NCBI Taxonomy" id="60516"/>
    <lineage>
        <taxon>Eukaryota</taxon>
        <taxon>Metazoa</taxon>
        <taxon>Spiralia</taxon>
        <taxon>Lophotrochozoa</taxon>
        <taxon>Platyhelminthes</taxon>
        <taxon>Cestoda</taxon>
        <taxon>Eucestoda</taxon>
        <taxon>Diphyllobothriidea</taxon>
        <taxon>Diphyllobothriidae</taxon>
        <taxon>Dibothriocephalus</taxon>
    </lineage>
</organism>
<name>A0A3P6RRY4_DIBLA</name>
<dbReference type="InterPro" id="IPR038770">
    <property type="entry name" value="Na+/solute_symporter_sf"/>
</dbReference>
<evidence type="ECO:0000313" key="3">
    <source>
        <dbReference type="Proteomes" id="UP000281553"/>
    </source>
</evidence>
<keyword evidence="3" id="KW-1185">Reference proteome</keyword>
<feature type="signal peptide" evidence="1">
    <location>
        <begin position="1"/>
        <end position="22"/>
    </location>
</feature>
<proteinExistence type="predicted"/>
<dbReference type="EMBL" id="UYRU01011052">
    <property type="protein sequence ID" value="VDK46411.1"/>
    <property type="molecule type" value="Genomic_DNA"/>
</dbReference>
<evidence type="ECO:0000313" key="2">
    <source>
        <dbReference type="EMBL" id="VDK46411.1"/>
    </source>
</evidence>
<sequence length="285" mass="31389">MRYLRLFLPFLLAALKTAGVVGFGFSDGSGHGNGYVQESAGGLLVNLHDQAERERINAEMEAITVTYGEDIEQLFTYFKSKDGQSSLNMSCGKSALVFEQKGSLHSVRCNLTYDLQRSIALSFEIDYPPVAYLAPAFWLHLQSTASSGPQTIHLNLTIQGVRMGVAYLRIWAREAIEKEKSGAGVYVWSRSDPLLVEAYLSRLANRSEVDGDSSVMGLPVKILRPRGPLEMAFNAVVACMVIAITCVMGCELDPRLIWRHLKKPMGPFIGFCCQFGIMPLVSIAV</sequence>
<keyword evidence="1" id="KW-0732">Signal</keyword>
<accession>A0A3P6RRY4</accession>
<dbReference type="Gene3D" id="1.20.1530.20">
    <property type="match status" value="1"/>
</dbReference>
<reference evidence="2 3" key="1">
    <citation type="submission" date="2018-11" db="EMBL/GenBank/DDBJ databases">
        <authorList>
            <consortium name="Pathogen Informatics"/>
        </authorList>
    </citation>
    <scope>NUCLEOTIDE SEQUENCE [LARGE SCALE GENOMIC DNA]</scope>
</reference>
<protein>
    <submittedName>
        <fullName evidence="2">Uncharacterized protein</fullName>
    </submittedName>
</protein>
<dbReference type="AlphaFoldDB" id="A0A3P6RRY4"/>